<dbReference type="GO" id="GO:0007165">
    <property type="term" value="P:signal transduction"/>
    <property type="evidence" value="ECO:0007669"/>
    <property type="project" value="InterPro"/>
</dbReference>
<comment type="catalytic activity">
    <reaction evidence="4">
        <text>NAD(+) + H2O = ADP-D-ribose + nicotinamide + H(+)</text>
        <dbReference type="Rhea" id="RHEA:16301"/>
        <dbReference type="ChEBI" id="CHEBI:15377"/>
        <dbReference type="ChEBI" id="CHEBI:15378"/>
        <dbReference type="ChEBI" id="CHEBI:17154"/>
        <dbReference type="ChEBI" id="CHEBI:57540"/>
        <dbReference type="ChEBI" id="CHEBI:57967"/>
        <dbReference type="EC" id="3.2.2.6"/>
    </reaction>
    <physiologicalReaction direction="left-to-right" evidence="4">
        <dbReference type="Rhea" id="RHEA:16302"/>
    </physiologicalReaction>
</comment>
<comment type="caution">
    <text evidence="6">The sequence shown here is derived from an EMBL/GenBank/DDBJ whole genome shotgun (WGS) entry which is preliminary data.</text>
</comment>
<dbReference type="InterPro" id="IPR035897">
    <property type="entry name" value="Toll_tir_struct_dom_sf"/>
</dbReference>
<name>A0A2K3KAX3_TRIPR</name>
<proteinExistence type="predicted"/>
<organism evidence="6 7">
    <name type="scientific">Trifolium pratense</name>
    <name type="common">Red clover</name>
    <dbReference type="NCBI Taxonomy" id="57577"/>
    <lineage>
        <taxon>Eukaryota</taxon>
        <taxon>Viridiplantae</taxon>
        <taxon>Streptophyta</taxon>
        <taxon>Embryophyta</taxon>
        <taxon>Tracheophyta</taxon>
        <taxon>Spermatophyta</taxon>
        <taxon>Magnoliopsida</taxon>
        <taxon>eudicotyledons</taxon>
        <taxon>Gunneridae</taxon>
        <taxon>Pentapetalae</taxon>
        <taxon>rosids</taxon>
        <taxon>fabids</taxon>
        <taxon>Fabales</taxon>
        <taxon>Fabaceae</taxon>
        <taxon>Papilionoideae</taxon>
        <taxon>50 kb inversion clade</taxon>
        <taxon>NPAAA clade</taxon>
        <taxon>Hologalegina</taxon>
        <taxon>IRL clade</taxon>
        <taxon>Trifolieae</taxon>
        <taxon>Trifolium</taxon>
    </lineage>
</organism>
<gene>
    <name evidence="6" type="ORF">L195_g053514</name>
</gene>
<dbReference type="PROSITE" id="PS50104">
    <property type="entry name" value="TIR"/>
    <property type="match status" value="1"/>
</dbReference>
<dbReference type="PANTHER" id="PTHR32009">
    <property type="entry name" value="TMV RESISTANCE PROTEIN N-LIKE"/>
    <property type="match status" value="1"/>
</dbReference>
<dbReference type="InterPro" id="IPR000157">
    <property type="entry name" value="TIR_dom"/>
</dbReference>
<evidence type="ECO:0000259" key="5">
    <source>
        <dbReference type="PROSITE" id="PS50104"/>
    </source>
</evidence>
<reference evidence="6 7" key="1">
    <citation type="journal article" date="2014" name="Am. J. Bot.">
        <title>Genome assembly and annotation for red clover (Trifolium pratense; Fabaceae).</title>
        <authorList>
            <person name="Istvanek J."/>
            <person name="Jaros M."/>
            <person name="Krenek A."/>
            <person name="Repkova J."/>
        </authorList>
    </citation>
    <scope>NUCLEOTIDE SEQUENCE [LARGE SCALE GENOMIC DNA]</scope>
    <source>
        <strain evidence="7">cv. Tatra</strain>
        <tissue evidence="6">Young leaves</tissue>
    </source>
</reference>
<dbReference type="Gene3D" id="3.40.50.10140">
    <property type="entry name" value="Toll/interleukin-1 receptor homology (TIR) domain"/>
    <property type="match status" value="1"/>
</dbReference>
<sequence length="167" mass="19058">MSSSSSSSFPNHQWLYDVFLNFRGEDTRSKFVSHLHASLSNAGINTFVDYQLDKGTELESELLQAIEDSHISIVVFSKTYTESSWCLNELEKIMKCRRNYGQIVLPIFYDVDPSVVRHQKGAYGNALRSTAEKRYSEGEAVEYVLSRWKIALTQASNLSGWDLTNCR</sequence>
<keyword evidence="2" id="KW-0378">Hydrolase</keyword>
<dbReference type="Pfam" id="PF01582">
    <property type="entry name" value="TIR"/>
    <property type="match status" value="1"/>
</dbReference>
<feature type="domain" description="TIR" evidence="5">
    <location>
        <begin position="14"/>
        <end position="167"/>
    </location>
</feature>
<dbReference type="EMBL" id="ASHM01090511">
    <property type="protein sequence ID" value="PNX63455.1"/>
    <property type="molecule type" value="Genomic_DNA"/>
</dbReference>
<dbReference type="AlphaFoldDB" id="A0A2K3KAX3"/>
<reference evidence="6 7" key="2">
    <citation type="journal article" date="2017" name="Front. Plant Sci.">
        <title>Gene Classification and Mining of Molecular Markers Useful in Red Clover (Trifolium pratense) Breeding.</title>
        <authorList>
            <person name="Istvanek J."/>
            <person name="Dluhosova J."/>
            <person name="Dluhos P."/>
            <person name="Patkova L."/>
            <person name="Nedelnik J."/>
            <person name="Repkova J."/>
        </authorList>
    </citation>
    <scope>NUCLEOTIDE SEQUENCE [LARGE SCALE GENOMIC DNA]</scope>
    <source>
        <strain evidence="7">cv. Tatra</strain>
        <tissue evidence="6">Young leaves</tissue>
    </source>
</reference>
<dbReference type="SUPFAM" id="SSF52200">
    <property type="entry name" value="Toll/Interleukin receptor TIR domain"/>
    <property type="match status" value="1"/>
</dbReference>
<dbReference type="PANTHER" id="PTHR32009:SF39">
    <property type="entry name" value="TIR DOMAIN-CONTAINING PROTEIN"/>
    <property type="match status" value="1"/>
</dbReference>
<evidence type="ECO:0000313" key="6">
    <source>
        <dbReference type="EMBL" id="PNX63455.1"/>
    </source>
</evidence>
<keyword evidence="3" id="KW-0520">NAD</keyword>
<dbReference type="GO" id="GO:0061809">
    <property type="term" value="F:NAD+ nucleosidase activity, cyclic ADP-ribose generating"/>
    <property type="evidence" value="ECO:0007669"/>
    <property type="project" value="UniProtKB-EC"/>
</dbReference>
<evidence type="ECO:0000256" key="4">
    <source>
        <dbReference type="ARBA" id="ARBA00047304"/>
    </source>
</evidence>
<dbReference type="Proteomes" id="UP000236291">
    <property type="component" value="Unassembled WGS sequence"/>
</dbReference>
<dbReference type="STRING" id="57577.A0A2K3KAX3"/>
<dbReference type="FunFam" id="3.40.50.10140:FF:000007">
    <property type="entry name" value="Disease resistance protein (TIR-NBS-LRR class)"/>
    <property type="match status" value="1"/>
</dbReference>
<evidence type="ECO:0000256" key="1">
    <source>
        <dbReference type="ARBA" id="ARBA00011982"/>
    </source>
</evidence>
<dbReference type="EC" id="3.2.2.6" evidence="1"/>
<protein>
    <recommendedName>
        <fullName evidence="1">ADP-ribosyl cyclase/cyclic ADP-ribose hydrolase</fullName>
        <ecNumber evidence="1">3.2.2.6</ecNumber>
    </recommendedName>
</protein>
<accession>A0A2K3KAX3</accession>
<evidence type="ECO:0000256" key="3">
    <source>
        <dbReference type="ARBA" id="ARBA00023027"/>
    </source>
</evidence>
<dbReference type="SMART" id="SM00255">
    <property type="entry name" value="TIR"/>
    <property type="match status" value="1"/>
</dbReference>
<evidence type="ECO:0000313" key="7">
    <source>
        <dbReference type="Proteomes" id="UP000236291"/>
    </source>
</evidence>
<evidence type="ECO:0000256" key="2">
    <source>
        <dbReference type="ARBA" id="ARBA00022801"/>
    </source>
</evidence>